<keyword evidence="2" id="KW-0813">Transport</keyword>
<keyword evidence="3" id="KW-0812">Transmembrane</keyword>
<feature type="region of interest" description="Disordered" evidence="11">
    <location>
        <begin position="404"/>
        <end position="428"/>
    </location>
</feature>
<evidence type="ECO:0000313" key="14">
    <source>
        <dbReference type="Proteomes" id="UP001175000"/>
    </source>
</evidence>
<feature type="coiled-coil region" evidence="10">
    <location>
        <begin position="73"/>
        <end position="100"/>
    </location>
</feature>
<comment type="similarity">
    <text evidence="9">Belongs to the SEC20 family.</text>
</comment>
<evidence type="ECO:0000256" key="7">
    <source>
        <dbReference type="ARBA" id="ARBA00023054"/>
    </source>
</evidence>
<gene>
    <name evidence="13" type="ORF">B0T14DRAFT_533182</name>
</gene>
<dbReference type="GO" id="GO:0031201">
    <property type="term" value="C:SNARE complex"/>
    <property type="evidence" value="ECO:0007669"/>
    <property type="project" value="TreeGrafter"/>
</dbReference>
<keyword evidence="8" id="KW-0472">Membrane</keyword>
<accession>A0AA40CC10</accession>
<evidence type="ECO:0000256" key="2">
    <source>
        <dbReference type="ARBA" id="ARBA00022448"/>
    </source>
</evidence>
<evidence type="ECO:0000256" key="4">
    <source>
        <dbReference type="ARBA" id="ARBA00022824"/>
    </source>
</evidence>
<dbReference type="GO" id="GO:0006890">
    <property type="term" value="P:retrograde vesicle-mediated transport, Golgi to endoplasmic reticulum"/>
    <property type="evidence" value="ECO:0007669"/>
    <property type="project" value="InterPro"/>
</dbReference>
<evidence type="ECO:0000256" key="6">
    <source>
        <dbReference type="ARBA" id="ARBA00022989"/>
    </source>
</evidence>
<dbReference type="PANTHER" id="PTHR12825:SF0">
    <property type="entry name" value="VESICLE TRANSPORT PROTEIN SEC20"/>
    <property type="match status" value="1"/>
</dbReference>
<keyword evidence="5" id="KW-0931">ER-Golgi transport</keyword>
<keyword evidence="6" id="KW-1133">Transmembrane helix</keyword>
<sequence>MASFETLQERLAALQETTAQLQGLIERLATIKFQPGSVPLPMASLSMSSSISSLGSGAGDAQDEDLYVATELSGEISQTLREEEEELELLREEIIDLRAGRPGSEGEHRKARLREGVQRLEGELKGCRTSFRKAQLSAKRSLEEAQKLERELLFASYAAAANTTAQSNKGDGSPRQVHAELFSARDRRRIREKEKNGARDVVSASSDVTDALRRTHALIAGEVAKSAFATQTLAESTAALKELQQTYDGIDGMLAKSRDLVGALMTSQKSDTWYLRTSFYMLLCTLAWLVFRRFLYGPLWWVVWFPVRTTFRTGKAVSNLAGGAADSGASMAVVDSAGKTTVVGIGEEAAVPTAKVGEETQETRGQGEGLVDELGQMIEDSIKGKVPEEVEEVIRNVSEEEVVQPNPKKRMWEEPVVEAEGERVRDEL</sequence>
<evidence type="ECO:0000256" key="10">
    <source>
        <dbReference type="SAM" id="Coils"/>
    </source>
</evidence>
<organism evidence="13 14">
    <name type="scientific">Immersiella caudata</name>
    <dbReference type="NCBI Taxonomy" id="314043"/>
    <lineage>
        <taxon>Eukaryota</taxon>
        <taxon>Fungi</taxon>
        <taxon>Dikarya</taxon>
        <taxon>Ascomycota</taxon>
        <taxon>Pezizomycotina</taxon>
        <taxon>Sordariomycetes</taxon>
        <taxon>Sordariomycetidae</taxon>
        <taxon>Sordariales</taxon>
        <taxon>Lasiosphaeriaceae</taxon>
        <taxon>Immersiella</taxon>
    </lineage>
</organism>
<evidence type="ECO:0000313" key="13">
    <source>
        <dbReference type="EMBL" id="KAK0632857.1"/>
    </source>
</evidence>
<dbReference type="Proteomes" id="UP001175000">
    <property type="component" value="Unassembled WGS sequence"/>
</dbReference>
<dbReference type="InterPro" id="IPR005606">
    <property type="entry name" value="Sec20"/>
</dbReference>
<dbReference type="GO" id="GO:0005484">
    <property type="term" value="F:SNAP receptor activity"/>
    <property type="evidence" value="ECO:0007669"/>
    <property type="project" value="InterPro"/>
</dbReference>
<keyword evidence="14" id="KW-1185">Reference proteome</keyword>
<name>A0AA40CC10_9PEZI</name>
<evidence type="ECO:0000256" key="9">
    <source>
        <dbReference type="ARBA" id="ARBA00037934"/>
    </source>
</evidence>
<evidence type="ECO:0000256" key="11">
    <source>
        <dbReference type="SAM" id="MobiDB-lite"/>
    </source>
</evidence>
<keyword evidence="7 10" id="KW-0175">Coiled coil</keyword>
<comment type="caution">
    <text evidence="13">The sequence shown here is derived from an EMBL/GenBank/DDBJ whole genome shotgun (WGS) entry which is preliminary data.</text>
</comment>
<protein>
    <submittedName>
        <fullName evidence="13">Sec20-domain-containing protein</fullName>
    </submittedName>
</protein>
<feature type="domain" description="Sec20 C-terminal" evidence="12">
    <location>
        <begin position="204"/>
        <end position="293"/>
    </location>
</feature>
<comment type="subcellular location">
    <subcellularLocation>
        <location evidence="1">Endoplasmic reticulum membrane</location>
        <topology evidence="1">Single-pass type IV membrane protein</topology>
    </subcellularLocation>
</comment>
<dbReference type="AlphaFoldDB" id="A0AA40CC10"/>
<evidence type="ECO:0000256" key="8">
    <source>
        <dbReference type="ARBA" id="ARBA00023136"/>
    </source>
</evidence>
<keyword evidence="4" id="KW-0256">Endoplasmic reticulum</keyword>
<dbReference type="PANTHER" id="PTHR12825">
    <property type="entry name" value="BNIP1-RELATED"/>
    <property type="match status" value="1"/>
</dbReference>
<evidence type="ECO:0000256" key="3">
    <source>
        <dbReference type="ARBA" id="ARBA00022692"/>
    </source>
</evidence>
<dbReference type="InterPro" id="IPR056173">
    <property type="entry name" value="Sec20_C"/>
</dbReference>
<evidence type="ECO:0000259" key="12">
    <source>
        <dbReference type="Pfam" id="PF03908"/>
    </source>
</evidence>
<dbReference type="GO" id="GO:0005789">
    <property type="term" value="C:endoplasmic reticulum membrane"/>
    <property type="evidence" value="ECO:0007669"/>
    <property type="project" value="UniProtKB-SubCell"/>
</dbReference>
<reference evidence="13" key="1">
    <citation type="submission" date="2023-06" db="EMBL/GenBank/DDBJ databases">
        <title>Genome-scale phylogeny and comparative genomics of the fungal order Sordariales.</title>
        <authorList>
            <consortium name="Lawrence Berkeley National Laboratory"/>
            <person name="Hensen N."/>
            <person name="Bonometti L."/>
            <person name="Westerberg I."/>
            <person name="Brannstrom I.O."/>
            <person name="Guillou S."/>
            <person name="Cros-Aarteil S."/>
            <person name="Calhoun S."/>
            <person name="Haridas S."/>
            <person name="Kuo A."/>
            <person name="Mondo S."/>
            <person name="Pangilinan J."/>
            <person name="Riley R."/>
            <person name="Labutti K."/>
            <person name="Andreopoulos B."/>
            <person name="Lipzen A."/>
            <person name="Chen C."/>
            <person name="Yanf M."/>
            <person name="Daum C."/>
            <person name="Ng V."/>
            <person name="Clum A."/>
            <person name="Steindorff A."/>
            <person name="Ohm R."/>
            <person name="Martin F."/>
            <person name="Silar P."/>
            <person name="Natvig D."/>
            <person name="Lalanne C."/>
            <person name="Gautier V."/>
            <person name="Ament-Velasquez S.L."/>
            <person name="Kruys A."/>
            <person name="Hutchinson M.I."/>
            <person name="Powell A.J."/>
            <person name="Barry K."/>
            <person name="Miller A.N."/>
            <person name="Grigoriev I.V."/>
            <person name="Debuchy R."/>
            <person name="Gladieux P."/>
            <person name="Thoren M.H."/>
            <person name="Johannesson H."/>
        </authorList>
    </citation>
    <scope>NUCLEOTIDE SEQUENCE</scope>
    <source>
        <strain evidence="13">CBS 606.72</strain>
    </source>
</reference>
<evidence type="ECO:0000256" key="5">
    <source>
        <dbReference type="ARBA" id="ARBA00022892"/>
    </source>
</evidence>
<proteinExistence type="inferred from homology"/>
<dbReference type="Pfam" id="PF03908">
    <property type="entry name" value="Sec20"/>
    <property type="match status" value="1"/>
</dbReference>
<dbReference type="EMBL" id="JAULSU010000001">
    <property type="protein sequence ID" value="KAK0632857.1"/>
    <property type="molecule type" value="Genomic_DNA"/>
</dbReference>
<evidence type="ECO:0000256" key="1">
    <source>
        <dbReference type="ARBA" id="ARBA00004163"/>
    </source>
</evidence>